<dbReference type="AlphaFoldDB" id="A0A7W7T432"/>
<keyword evidence="2" id="KW-1185">Reference proteome</keyword>
<proteinExistence type="predicted"/>
<organism evidence="1 2">
    <name type="scientific">Saccharothrix violaceirubra</name>
    <dbReference type="NCBI Taxonomy" id="413306"/>
    <lineage>
        <taxon>Bacteria</taxon>
        <taxon>Bacillati</taxon>
        <taxon>Actinomycetota</taxon>
        <taxon>Actinomycetes</taxon>
        <taxon>Pseudonocardiales</taxon>
        <taxon>Pseudonocardiaceae</taxon>
        <taxon>Saccharothrix</taxon>
    </lineage>
</organism>
<dbReference type="Proteomes" id="UP000542674">
    <property type="component" value="Unassembled WGS sequence"/>
</dbReference>
<evidence type="ECO:0000313" key="1">
    <source>
        <dbReference type="EMBL" id="MBB4966156.1"/>
    </source>
</evidence>
<gene>
    <name evidence="1" type="ORF">F4559_003515</name>
</gene>
<protein>
    <submittedName>
        <fullName evidence="1">Tetratricopeptide (TPR) repeat protein</fullName>
    </submittedName>
</protein>
<dbReference type="RefSeq" id="WP_184670006.1">
    <property type="nucleotide sequence ID" value="NZ_BAABAI010000005.1"/>
</dbReference>
<name>A0A7W7T432_9PSEU</name>
<dbReference type="SUPFAM" id="SSF48452">
    <property type="entry name" value="TPR-like"/>
    <property type="match status" value="1"/>
</dbReference>
<comment type="caution">
    <text evidence="1">The sequence shown here is derived from an EMBL/GenBank/DDBJ whole genome shotgun (WGS) entry which is preliminary data.</text>
</comment>
<dbReference type="InterPro" id="IPR011990">
    <property type="entry name" value="TPR-like_helical_dom_sf"/>
</dbReference>
<sequence length="272" mass="30321">METFHNGLANARRAVRTGDVDQAVLVAHRLWTGYGPYSVHMVNGLRELHKEITATSPSGEAASTLFEDAATALAGFGLLRQAEEEWKRCVEVWGRREAADPTDHNRFGYVAAIENLAGAFWARERQDRVVDCLDRSIACYDRWGWKGHRATAFRELGAVLLCAGRFEAAEQYAIIAEKQHDEVSAETGRTCLDEVKAHVLHARIAHARGRKFGARQSLNSARALAARLTPDRSAEIDFLIRSTRDGRKMPSVTTTFPIVEYGIVAEDLDDRD</sequence>
<dbReference type="EMBL" id="JACHJS010000001">
    <property type="protein sequence ID" value="MBB4966156.1"/>
    <property type="molecule type" value="Genomic_DNA"/>
</dbReference>
<dbReference type="Gene3D" id="1.25.40.10">
    <property type="entry name" value="Tetratricopeptide repeat domain"/>
    <property type="match status" value="1"/>
</dbReference>
<reference evidence="1 2" key="1">
    <citation type="submission" date="2020-08" db="EMBL/GenBank/DDBJ databases">
        <title>Sequencing the genomes of 1000 actinobacteria strains.</title>
        <authorList>
            <person name="Klenk H.-P."/>
        </authorList>
    </citation>
    <scope>NUCLEOTIDE SEQUENCE [LARGE SCALE GENOMIC DNA]</scope>
    <source>
        <strain evidence="1 2">DSM 45084</strain>
    </source>
</reference>
<accession>A0A7W7T432</accession>
<evidence type="ECO:0000313" key="2">
    <source>
        <dbReference type="Proteomes" id="UP000542674"/>
    </source>
</evidence>